<evidence type="ECO:0000313" key="2">
    <source>
        <dbReference type="EMBL" id="GGD10897.1"/>
    </source>
</evidence>
<comment type="caution">
    <text evidence="2">The sequence shown here is derived from an EMBL/GenBank/DDBJ whole genome shotgun (WGS) entry which is preliminary data.</text>
</comment>
<evidence type="ECO:0000313" key="3">
    <source>
        <dbReference type="Proteomes" id="UP000613582"/>
    </source>
</evidence>
<keyword evidence="1" id="KW-0732">Signal</keyword>
<protein>
    <submittedName>
        <fullName evidence="2">Uncharacterized protein</fullName>
    </submittedName>
</protein>
<evidence type="ECO:0000256" key="1">
    <source>
        <dbReference type="SAM" id="SignalP"/>
    </source>
</evidence>
<dbReference type="AlphaFoldDB" id="A0A8J2V347"/>
<dbReference type="EMBL" id="BMGH01000001">
    <property type="protein sequence ID" value="GGD10897.1"/>
    <property type="molecule type" value="Genomic_DNA"/>
</dbReference>
<dbReference type="InterPro" id="IPR045767">
    <property type="entry name" value="DUF6134"/>
</dbReference>
<feature type="chain" id="PRO_5035204487" evidence="1">
    <location>
        <begin position="32"/>
        <end position="227"/>
    </location>
</feature>
<gene>
    <name evidence="2" type="ORF">GCM10011342_19670</name>
</gene>
<dbReference type="RefSeq" id="WP_188158586.1">
    <property type="nucleotide sequence ID" value="NZ_BMGH01000001.1"/>
</dbReference>
<reference evidence="2" key="1">
    <citation type="journal article" date="2014" name="Int. J. Syst. Evol. Microbiol.">
        <title>Complete genome sequence of Corynebacterium casei LMG S-19264T (=DSM 44701T), isolated from a smear-ripened cheese.</title>
        <authorList>
            <consortium name="US DOE Joint Genome Institute (JGI-PGF)"/>
            <person name="Walter F."/>
            <person name="Albersmeier A."/>
            <person name="Kalinowski J."/>
            <person name="Ruckert C."/>
        </authorList>
    </citation>
    <scope>NUCLEOTIDE SEQUENCE</scope>
    <source>
        <strain evidence="2">CGMCC 1.12921</strain>
    </source>
</reference>
<dbReference type="Pfam" id="PF19630">
    <property type="entry name" value="DUF6134"/>
    <property type="match status" value="1"/>
</dbReference>
<keyword evidence="3" id="KW-1185">Reference proteome</keyword>
<dbReference type="Proteomes" id="UP000613582">
    <property type="component" value="Unassembled WGS sequence"/>
</dbReference>
<accession>A0A8J2V347</accession>
<organism evidence="2 3">
    <name type="scientific">Aquisalinus flavus</name>
    <dbReference type="NCBI Taxonomy" id="1526572"/>
    <lineage>
        <taxon>Bacteria</taxon>
        <taxon>Pseudomonadati</taxon>
        <taxon>Pseudomonadota</taxon>
        <taxon>Alphaproteobacteria</taxon>
        <taxon>Parvularculales</taxon>
        <taxon>Parvularculaceae</taxon>
        <taxon>Aquisalinus</taxon>
    </lineage>
</organism>
<name>A0A8J2V347_9PROT</name>
<proteinExistence type="predicted"/>
<sequence length="227" mass="25102">MSRMIGHNIAVRLAAAGAMFSVAGVALPAAAADEPEEMARAASVPQDYAFAITRNGNRIGDHKIEFSRDGDDLHAVISIDIDVSFGPLPLYRYEHRNRETWRDGRLVAIETETTENGDDFAVSGMLEGDLFVVDGMEGRLETAPGIVPTSYWDMDIVHATTLLDTQRGTLMEQNEAVMTRDEDLGADCYELSGDLDLTLCYADKRLRKLAFEFDGSYIEYQPIDPES</sequence>
<reference evidence="2" key="2">
    <citation type="submission" date="2020-09" db="EMBL/GenBank/DDBJ databases">
        <authorList>
            <person name="Sun Q."/>
            <person name="Zhou Y."/>
        </authorList>
    </citation>
    <scope>NUCLEOTIDE SEQUENCE</scope>
    <source>
        <strain evidence="2">CGMCC 1.12921</strain>
    </source>
</reference>
<feature type="signal peptide" evidence="1">
    <location>
        <begin position="1"/>
        <end position="31"/>
    </location>
</feature>